<protein>
    <submittedName>
        <fullName evidence="1">Uncharacterized protein</fullName>
    </submittedName>
</protein>
<accession>A0ABQ9IM61</accession>
<dbReference type="EMBL" id="JARBHB010000001">
    <property type="protein sequence ID" value="KAJ8897592.1"/>
    <property type="molecule type" value="Genomic_DNA"/>
</dbReference>
<evidence type="ECO:0000313" key="2">
    <source>
        <dbReference type="Proteomes" id="UP001159363"/>
    </source>
</evidence>
<name>A0ABQ9IM61_9NEOP</name>
<evidence type="ECO:0000313" key="1">
    <source>
        <dbReference type="EMBL" id="KAJ8897592.1"/>
    </source>
</evidence>
<keyword evidence="2" id="KW-1185">Reference proteome</keyword>
<gene>
    <name evidence="1" type="ORF">PR048_002941</name>
</gene>
<proteinExistence type="predicted"/>
<reference evidence="1 2" key="1">
    <citation type="submission" date="2023-02" db="EMBL/GenBank/DDBJ databases">
        <title>LHISI_Scaffold_Assembly.</title>
        <authorList>
            <person name="Stuart O.P."/>
            <person name="Cleave R."/>
            <person name="Magrath M.J.L."/>
            <person name="Mikheyev A.S."/>
        </authorList>
    </citation>
    <scope>NUCLEOTIDE SEQUENCE [LARGE SCALE GENOMIC DNA]</scope>
    <source>
        <strain evidence="1">Daus_M_001</strain>
        <tissue evidence="1">Leg muscle</tissue>
    </source>
</reference>
<sequence>MFTNSDIEKKFKCTKTKLGCGLPYGLGPFFFPPKNFQSQDYVISMLYHLKEIQTKWHKRFKWIQLSDFGVRMKTRFLISCFLGHAMANDLLINFISALKEQGLNMKTMIKVSMDGSSFTVHTRLLRTSAIGKTPVFMCLFTAFSKKLSNQMCYQYLTQSSLFQFKFWCVKWVGNSKVLKRACIAALFKDTNCVRKIHLCQKDELLAAKLGFKVQFRYLVRIFSSQITKQTSHSFLSCIGTDLNWLIAFLMNEIVNHDLFTAAGTKTLIVLPFVRSNDEFISEKQVTAALEVLLEHKQLACEAADLANWSIWIS</sequence>
<organism evidence="1 2">
    <name type="scientific">Dryococelus australis</name>
    <dbReference type="NCBI Taxonomy" id="614101"/>
    <lineage>
        <taxon>Eukaryota</taxon>
        <taxon>Metazoa</taxon>
        <taxon>Ecdysozoa</taxon>
        <taxon>Arthropoda</taxon>
        <taxon>Hexapoda</taxon>
        <taxon>Insecta</taxon>
        <taxon>Pterygota</taxon>
        <taxon>Neoptera</taxon>
        <taxon>Polyneoptera</taxon>
        <taxon>Phasmatodea</taxon>
        <taxon>Verophasmatodea</taxon>
        <taxon>Anareolatae</taxon>
        <taxon>Phasmatidae</taxon>
        <taxon>Eurycanthinae</taxon>
        <taxon>Dryococelus</taxon>
    </lineage>
</organism>
<dbReference type="Proteomes" id="UP001159363">
    <property type="component" value="Chromosome 1"/>
</dbReference>
<comment type="caution">
    <text evidence="1">The sequence shown here is derived from an EMBL/GenBank/DDBJ whole genome shotgun (WGS) entry which is preliminary data.</text>
</comment>